<feature type="domain" description="DUF7344" evidence="1">
    <location>
        <begin position="49"/>
        <end position="85"/>
    </location>
</feature>
<dbReference type="Gene3D" id="1.10.10.10">
    <property type="entry name" value="Winged helix-like DNA-binding domain superfamily/Winged helix DNA-binding domain"/>
    <property type="match status" value="1"/>
</dbReference>
<protein>
    <recommendedName>
        <fullName evidence="1">DUF7344 domain-containing protein</fullName>
    </recommendedName>
</protein>
<evidence type="ECO:0000313" key="2">
    <source>
        <dbReference type="EMBL" id="KOX92637.1"/>
    </source>
</evidence>
<proteinExistence type="predicted"/>
<dbReference type="PATRIC" id="fig|1705562.3.peg.3620"/>
<evidence type="ECO:0000259" key="1">
    <source>
        <dbReference type="Pfam" id="PF24035"/>
    </source>
</evidence>
<keyword evidence="3" id="KW-1185">Reference proteome</keyword>
<dbReference type="InterPro" id="IPR055768">
    <property type="entry name" value="DUF7344"/>
</dbReference>
<accession>A0A0M9AIA7</accession>
<sequence length="112" mass="12980">MTNSEKAGQATSLDDILKTLANVQRRKILVRLLDHNPQDDTPVVVDDSEQDQDAIERLISMQHVHLPKLEEYGFIEWDRDSHEVRKGPKFNEIQPLLELLVSHSDELPDDWL</sequence>
<organism evidence="2 3">
    <name type="scientific">Haloarcula rubripromontorii</name>
    <dbReference type="NCBI Taxonomy" id="1705562"/>
    <lineage>
        <taxon>Archaea</taxon>
        <taxon>Methanobacteriati</taxon>
        <taxon>Methanobacteriota</taxon>
        <taxon>Stenosarchaea group</taxon>
        <taxon>Halobacteria</taxon>
        <taxon>Halobacteriales</taxon>
        <taxon>Haloarculaceae</taxon>
        <taxon>Haloarcula</taxon>
    </lineage>
</organism>
<comment type="caution">
    <text evidence="2">The sequence shown here is derived from an EMBL/GenBank/DDBJ whole genome shotgun (WGS) entry which is preliminary data.</text>
</comment>
<dbReference type="AlphaFoldDB" id="A0A0M9AIA7"/>
<gene>
    <name evidence="2" type="ORF">AMS69_14960</name>
</gene>
<name>A0A0M9AIA7_9EURY</name>
<dbReference type="Proteomes" id="UP000037729">
    <property type="component" value="Unassembled WGS sequence"/>
</dbReference>
<dbReference type="SUPFAM" id="SSF46785">
    <property type="entry name" value="Winged helix' DNA-binding domain"/>
    <property type="match status" value="1"/>
</dbReference>
<reference evidence="2 3" key="1">
    <citation type="submission" date="2015-08" db="EMBL/GenBank/DDBJ databases">
        <title>Genomes of Isolates from Cabo Rojo, PR.</title>
        <authorList>
            <person name="Sanchez-Nieves R.L."/>
            <person name="Montalvo-Rodriguez R."/>
        </authorList>
    </citation>
    <scope>NUCLEOTIDE SEQUENCE [LARGE SCALE GENOMIC DNA]</scope>
    <source>
        <strain evidence="2 3">SL3</strain>
    </source>
</reference>
<evidence type="ECO:0000313" key="3">
    <source>
        <dbReference type="Proteomes" id="UP000037729"/>
    </source>
</evidence>
<dbReference type="RefSeq" id="WP_077067815.1">
    <property type="nucleotide sequence ID" value="NZ_LIUF01000004.1"/>
</dbReference>
<dbReference type="EMBL" id="LIUF01000004">
    <property type="protein sequence ID" value="KOX92637.1"/>
    <property type="molecule type" value="Genomic_DNA"/>
</dbReference>
<dbReference type="InterPro" id="IPR036388">
    <property type="entry name" value="WH-like_DNA-bd_sf"/>
</dbReference>
<dbReference type="Pfam" id="PF24035">
    <property type="entry name" value="DUF7344"/>
    <property type="match status" value="1"/>
</dbReference>
<dbReference type="InterPro" id="IPR036390">
    <property type="entry name" value="WH_DNA-bd_sf"/>
</dbReference>